<evidence type="ECO:0000256" key="3">
    <source>
        <dbReference type="ARBA" id="ARBA00022723"/>
    </source>
</evidence>
<keyword evidence="9" id="KW-0812">Transmembrane</keyword>
<dbReference type="PANTHER" id="PTHR46481:SF10">
    <property type="entry name" value="ZINC FINGER BED DOMAIN-CONTAINING PROTEIN 39"/>
    <property type="match status" value="1"/>
</dbReference>
<feature type="domain" description="hAT-like transposase RNase-H fold" evidence="11">
    <location>
        <begin position="256"/>
        <end position="354"/>
    </location>
</feature>
<evidence type="ECO:0000256" key="1">
    <source>
        <dbReference type="ARBA" id="ARBA00004123"/>
    </source>
</evidence>
<accession>A0AAW2XGY7</accession>
<keyword evidence="6" id="KW-0238">DNA-binding</keyword>
<evidence type="ECO:0000256" key="6">
    <source>
        <dbReference type="ARBA" id="ARBA00023125"/>
    </source>
</evidence>
<dbReference type="PANTHER" id="PTHR46481">
    <property type="entry name" value="ZINC FINGER BED DOMAIN-CONTAINING PROTEIN 4"/>
    <property type="match status" value="1"/>
</dbReference>
<dbReference type="InterPro" id="IPR008906">
    <property type="entry name" value="HATC_C_dom"/>
</dbReference>
<dbReference type="Pfam" id="PF19055">
    <property type="entry name" value="ABC2_membrane_7"/>
    <property type="match status" value="1"/>
</dbReference>
<dbReference type="Pfam" id="PF14372">
    <property type="entry name" value="hAT-like_RNase-H"/>
    <property type="match status" value="1"/>
</dbReference>
<sequence length="865" mass="98065">MTRNTAEAYCINVYESKKKKLKSLLKNVNKISLTTDCWKSKNQKIEYMVITGHWIDESWQLQKRVLNFVHIPPPRQGLEIANAIWCCLEDWGIESKIHTITVDNAFVNDSAIENLKIYVENKRRLPCEGRLFHIRCCAHILNFIAQDGLSEIKNIVDVIRDSVEYVRRSDAKLKIFSEIVNQLNLSERKLVDDCRTRWNSTYEMLAAAIKFKDVFPRFADREPHYDICPSAEDWTKAEKVCSVLELWTATHIVYGSDYPTSNLFLNEVSRVKILLDKKTLENDIFIQDMAARMKSKFDKYWGESNLLMSIAAVLDPRCKLRALEFCFSRLYSSENVERQIAFVRKTLYELYFEYVTISNNEDESIGEGQRNNLSNPDVIHVETNCGWSEYAEYLKSVESIQPQKSELDLYLEENCSIFEKYKKDGKDFDVLEWWRVHALKYKILSIMARDLLAIPITTVASEATFSAGTRVIDKYRASLTSDTIQVLMCGGDWLRKRFGVKKKSLSNKKTIYVNLPPDGDVQKVTSCDPIAENHLGELPQRLCTATELKFYFTNFIGTARSPKTFLNPNRNCNLTACVSGCEPGWACSAGFNQPVDFTESHEIPPRADDSDLLYSCVEENPCFCLFLARIAMDFPVAAFCLVDVNSCLLISSTSSGITDARRLAKYNGTTGLCDSYLYQLPFGKPNHTCGGANIWADVSRGGSMFCAAGSYCPTSTQEIPCLFGLIAKASDASFGAPGYTYTIIATSLLCKIAALRTFSLDKLQYRREHASGISSLAHFVAKDTIDHFNTLIKPLVYLSMFYFFSNPRTYFIDNYIVLLCLVYCVTGIAYALAIFLEPGSSQLVIMYSPLSKAIICSFVPDCIKG</sequence>
<evidence type="ECO:0000256" key="9">
    <source>
        <dbReference type="SAM" id="Phobius"/>
    </source>
</evidence>
<protein>
    <submittedName>
        <fullName evidence="13">ABC transporter G family member 24</fullName>
    </submittedName>
</protein>
<keyword evidence="8" id="KW-0539">Nucleus</keyword>
<evidence type="ECO:0000259" key="10">
    <source>
        <dbReference type="Pfam" id="PF05699"/>
    </source>
</evidence>
<evidence type="ECO:0000256" key="7">
    <source>
        <dbReference type="ARBA" id="ARBA00023136"/>
    </source>
</evidence>
<evidence type="ECO:0000256" key="8">
    <source>
        <dbReference type="ARBA" id="ARBA00023242"/>
    </source>
</evidence>
<keyword evidence="7 9" id="KW-0472">Membrane</keyword>
<feature type="domain" description="ABC transporter family G" evidence="12">
    <location>
        <begin position="723"/>
        <end position="855"/>
    </location>
</feature>
<keyword evidence="5" id="KW-0862">Zinc</keyword>
<dbReference type="AlphaFoldDB" id="A0AAW2XGY7"/>
<keyword evidence="2" id="KW-0813">Transport</keyword>
<evidence type="ECO:0000256" key="5">
    <source>
        <dbReference type="ARBA" id="ARBA00022833"/>
    </source>
</evidence>
<dbReference type="GO" id="GO:0003677">
    <property type="term" value="F:DNA binding"/>
    <property type="evidence" value="ECO:0007669"/>
    <property type="project" value="UniProtKB-KW"/>
</dbReference>
<gene>
    <name evidence="13" type="ORF">Slati_1192700</name>
</gene>
<reference evidence="13" key="1">
    <citation type="submission" date="2020-06" db="EMBL/GenBank/DDBJ databases">
        <authorList>
            <person name="Li T."/>
            <person name="Hu X."/>
            <person name="Zhang T."/>
            <person name="Song X."/>
            <person name="Zhang H."/>
            <person name="Dai N."/>
            <person name="Sheng W."/>
            <person name="Hou X."/>
            <person name="Wei L."/>
        </authorList>
    </citation>
    <scope>NUCLEOTIDE SEQUENCE</scope>
    <source>
        <strain evidence="13">KEN1</strain>
        <tissue evidence="13">Leaf</tissue>
    </source>
</reference>
<evidence type="ECO:0000259" key="12">
    <source>
        <dbReference type="Pfam" id="PF19055"/>
    </source>
</evidence>
<dbReference type="EMBL" id="JACGWN010000004">
    <property type="protein sequence ID" value="KAL0452146.1"/>
    <property type="molecule type" value="Genomic_DNA"/>
</dbReference>
<evidence type="ECO:0000256" key="2">
    <source>
        <dbReference type="ARBA" id="ARBA00022448"/>
    </source>
</evidence>
<keyword evidence="4" id="KW-0863">Zinc-finger</keyword>
<dbReference type="InterPro" id="IPR043926">
    <property type="entry name" value="ABCG_dom"/>
</dbReference>
<dbReference type="InterPro" id="IPR012337">
    <property type="entry name" value="RNaseH-like_sf"/>
</dbReference>
<dbReference type="Pfam" id="PF05699">
    <property type="entry name" value="Dimer_Tnp_hAT"/>
    <property type="match status" value="1"/>
</dbReference>
<dbReference type="GO" id="GO:0008270">
    <property type="term" value="F:zinc ion binding"/>
    <property type="evidence" value="ECO:0007669"/>
    <property type="project" value="UniProtKB-KW"/>
</dbReference>
<evidence type="ECO:0000256" key="4">
    <source>
        <dbReference type="ARBA" id="ARBA00022771"/>
    </source>
</evidence>
<reference evidence="13" key="2">
    <citation type="journal article" date="2024" name="Plant">
        <title>Genomic evolution and insights into agronomic trait innovations of Sesamum species.</title>
        <authorList>
            <person name="Miao H."/>
            <person name="Wang L."/>
            <person name="Qu L."/>
            <person name="Liu H."/>
            <person name="Sun Y."/>
            <person name="Le M."/>
            <person name="Wang Q."/>
            <person name="Wei S."/>
            <person name="Zheng Y."/>
            <person name="Lin W."/>
            <person name="Duan Y."/>
            <person name="Cao H."/>
            <person name="Xiong S."/>
            <person name="Wang X."/>
            <person name="Wei L."/>
            <person name="Li C."/>
            <person name="Ma Q."/>
            <person name="Ju M."/>
            <person name="Zhao R."/>
            <person name="Li G."/>
            <person name="Mu C."/>
            <person name="Tian Q."/>
            <person name="Mei H."/>
            <person name="Zhang T."/>
            <person name="Gao T."/>
            <person name="Zhang H."/>
        </authorList>
    </citation>
    <scope>NUCLEOTIDE SEQUENCE</scope>
    <source>
        <strain evidence="13">KEN1</strain>
    </source>
</reference>
<keyword evidence="9" id="KW-1133">Transmembrane helix</keyword>
<evidence type="ECO:0000259" key="11">
    <source>
        <dbReference type="Pfam" id="PF14372"/>
    </source>
</evidence>
<comment type="caution">
    <text evidence="13">The sequence shown here is derived from an EMBL/GenBank/DDBJ whole genome shotgun (WGS) entry which is preliminary data.</text>
</comment>
<dbReference type="GO" id="GO:0005634">
    <property type="term" value="C:nucleus"/>
    <property type="evidence" value="ECO:0007669"/>
    <property type="project" value="UniProtKB-SubCell"/>
</dbReference>
<evidence type="ECO:0000313" key="13">
    <source>
        <dbReference type="EMBL" id="KAL0452146.1"/>
    </source>
</evidence>
<dbReference type="GO" id="GO:0140359">
    <property type="term" value="F:ABC-type transporter activity"/>
    <property type="evidence" value="ECO:0007669"/>
    <property type="project" value="InterPro"/>
</dbReference>
<organism evidence="13">
    <name type="scientific">Sesamum latifolium</name>
    <dbReference type="NCBI Taxonomy" id="2727402"/>
    <lineage>
        <taxon>Eukaryota</taxon>
        <taxon>Viridiplantae</taxon>
        <taxon>Streptophyta</taxon>
        <taxon>Embryophyta</taxon>
        <taxon>Tracheophyta</taxon>
        <taxon>Spermatophyta</taxon>
        <taxon>Magnoliopsida</taxon>
        <taxon>eudicotyledons</taxon>
        <taxon>Gunneridae</taxon>
        <taxon>Pentapetalae</taxon>
        <taxon>asterids</taxon>
        <taxon>lamiids</taxon>
        <taxon>Lamiales</taxon>
        <taxon>Pedaliaceae</taxon>
        <taxon>Sesamum</taxon>
    </lineage>
</organism>
<dbReference type="GO" id="GO:0046983">
    <property type="term" value="F:protein dimerization activity"/>
    <property type="evidence" value="ECO:0007669"/>
    <property type="project" value="InterPro"/>
</dbReference>
<comment type="subcellular location">
    <subcellularLocation>
        <location evidence="1">Nucleus</location>
    </subcellularLocation>
</comment>
<proteinExistence type="predicted"/>
<dbReference type="InterPro" id="IPR052035">
    <property type="entry name" value="ZnF_BED_domain_contain"/>
</dbReference>
<dbReference type="InterPro" id="IPR025525">
    <property type="entry name" value="hAT-like_transposase_RNase-H"/>
</dbReference>
<dbReference type="SUPFAM" id="SSF53098">
    <property type="entry name" value="Ribonuclease H-like"/>
    <property type="match status" value="1"/>
</dbReference>
<keyword evidence="3" id="KW-0479">Metal-binding</keyword>
<feature type="domain" description="HAT C-terminal dimerisation" evidence="10">
    <location>
        <begin position="406"/>
        <end position="494"/>
    </location>
</feature>
<name>A0AAW2XGY7_9LAMI</name>
<feature type="transmembrane region" description="Helical" evidence="9">
    <location>
        <begin position="815"/>
        <end position="836"/>
    </location>
</feature>